<protein>
    <recommendedName>
        <fullName evidence="2">Pentapeptide repeat-containing protein</fullName>
    </recommendedName>
</protein>
<name>A0A6C0C965_9ZZZZ</name>
<dbReference type="PANTHER" id="PTHR14136:SF17">
    <property type="entry name" value="BTB_POZ DOMAIN-CONTAINING PROTEIN KCTD9"/>
    <property type="match status" value="1"/>
</dbReference>
<dbReference type="Gene3D" id="2.160.20.80">
    <property type="entry name" value="E3 ubiquitin-protein ligase SopA"/>
    <property type="match status" value="1"/>
</dbReference>
<dbReference type="AlphaFoldDB" id="A0A6C0C965"/>
<dbReference type="Pfam" id="PF00805">
    <property type="entry name" value="Pentapeptide"/>
    <property type="match status" value="3"/>
</dbReference>
<evidence type="ECO:0000313" key="1">
    <source>
        <dbReference type="EMBL" id="QHT00981.1"/>
    </source>
</evidence>
<dbReference type="EMBL" id="MN739361">
    <property type="protein sequence ID" value="QHT00981.1"/>
    <property type="molecule type" value="Genomic_DNA"/>
</dbReference>
<proteinExistence type="predicted"/>
<evidence type="ECO:0008006" key="2">
    <source>
        <dbReference type="Google" id="ProtNLM"/>
    </source>
</evidence>
<organism evidence="1">
    <name type="scientific">viral metagenome</name>
    <dbReference type="NCBI Taxonomy" id="1070528"/>
    <lineage>
        <taxon>unclassified sequences</taxon>
        <taxon>metagenomes</taxon>
        <taxon>organismal metagenomes</taxon>
    </lineage>
</organism>
<dbReference type="PANTHER" id="PTHR14136">
    <property type="entry name" value="BTB_POZ DOMAIN-CONTAINING PROTEIN KCTD9"/>
    <property type="match status" value="1"/>
</dbReference>
<dbReference type="InterPro" id="IPR051082">
    <property type="entry name" value="Pentapeptide-BTB/POZ_domain"/>
</dbReference>
<reference evidence="1" key="1">
    <citation type="journal article" date="2020" name="Nature">
        <title>Giant virus diversity and host interactions through global metagenomics.</title>
        <authorList>
            <person name="Schulz F."/>
            <person name="Roux S."/>
            <person name="Paez-Espino D."/>
            <person name="Jungbluth S."/>
            <person name="Walsh D.A."/>
            <person name="Denef V.J."/>
            <person name="McMahon K.D."/>
            <person name="Konstantinidis K.T."/>
            <person name="Eloe-Fadrosh E.A."/>
            <person name="Kyrpides N.C."/>
            <person name="Woyke T."/>
        </authorList>
    </citation>
    <scope>NUCLEOTIDE SEQUENCE</scope>
    <source>
        <strain evidence="1">GVMAG-M-3300020192-26</strain>
    </source>
</reference>
<dbReference type="InterPro" id="IPR001646">
    <property type="entry name" value="5peptide_repeat"/>
</dbReference>
<dbReference type="SUPFAM" id="SSF141571">
    <property type="entry name" value="Pentapeptide repeat-like"/>
    <property type="match status" value="1"/>
</dbReference>
<sequence>MQNSQFLQNRIDTIQKNIKEDSNVKVYSFKGYEGLCIFGIGTNSKFVAHDAGLWTYDDEKHMYFHLLSKICGIDTLKSWEIEKQIMFDELSKTLRDCDIDFVFENETFEVKGISLALQLGCGSIWRNRNTRQNFKHYELVNNKNFFTDIKEQIEDKRINHVEKCKLQQIIDAEKEGKQINYVEKCKPYGQQIFQEALKLTQENDIPESLQIDPQIVKQFTGGDMITARPLFISDHKNVNGESVSHSNIETDETPKLSKSSVKFCGQKIENETPVSAPIKMPCYGPIVNTITGVPSVDVEDQKRTTNDLRLGDMERTADRGYGILLKEKFVPPSIPRQGITPPLKQRTKNDTPFTINLQELLQVKDRLKKTKPVEDVKLIERDAIESLLKSCHKVQIIEKVSKPVCAPEKVVNVETHKIPTKQSYPNLACQEFLNTNNPDSDLRCVDMNMTIIKGSDFSKSDMRYAKMRGMKVKNTNLSGVDFTGTDLKHSIFKNVDFTGAKLCNLNCDCVEFKNCIFEDANIKYSSFVGANLQGSKLGGIDLTGCCFKNANLIDTEITADVASLYPIQNFDGAYIGFQKVYIF</sequence>
<accession>A0A6C0C965</accession>